<dbReference type="EMBL" id="CALNXI010000124">
    <property type="protein sequence ID" value="CAH3019721.1"/>
    <property type="molecule type" value="Genomic_DNA"/>
</dbReference>
<evidence type="ECO:0000259" key="2">
    <source>
        <dbReference type="Pfam" id="PF25298"/>
    </source>
</evidence>
<sequence length="281" mass="32336">TSNDRTASLSTDVKNLKEDMKQCKKIGREIEDLSQYLRRDCLELTGVLPTEEVSCFDLVCSIGKEMGIELQDEDISTAHRLPTYNKSAEDKIIVKFTRRSIRDEFSGKRKTIAGKEVGKVGTLRDLSQDPKKKLYISESLTQARKKLFGSINKFKKDNKWKYIWSNNGRIYLKQRDGEKRRSHSTTQTSSLTSKEMPSIITISETKLNDNNQRLPNINIPGYNFVGVNSRTNAGGVGIYIKQNLNFFRRRDLEFSSDGFETCFVELPRERQKSIIIRYPAR</sequence>
<gene>
    <name evidence="3" type="ORF">PEVE_00003971</name>
</gene>
<proteinExistence type="predicted"/>
<feature type="domain" description="FP protein C-terminal" evidence="2">
    <location>
        <begin position="141"/>
        <end position="179"/>
    </location>
</feature>
<keyword evidence="4" id="KW-1185">Reference proteome</keyword>
<feature type="non-terminal residue" evidence="3">
    <location>
        <position position="281"/>
    </location>
</feature>
<evidence type="ECO:0000313" key="3">
    <source>
        <dbReference type="EMBL" id="CAH3019721.1"/>
    </source>
</evidence>
<dbReference type="Proteomes" id="UP001159427">
    <property type="component" value="Unassembled WGS sequence"/>
</dbReference>
<organism evidence="3 4">
    <name type="scientific">Porites evermanni</name>
    <dbReference type="NCBI Taxonomy" id="104178"/>
    <lineage>
        <taxon>Eukaryota</taxon>
        <taxon>Metazoa</taxon>
        <taxon>Cnidaria</taxon>
        <taxon>Anthozoa</taxon>
        <taxon>Hexacorallia</taxon>
        <taxon>Scleractinia</taxon>
        <taxon>Fungiina</taxon>
        <taxon>Poritidae</taxon>
        <taxon>Porites</taxon>
    </lineage>
</organism>
<dbReference type="InterPro" id="IPR036691">
    <property type="entry name" value="Endo/exonu/phosph_ase_sf"/>
</dbReference>
<dbReference type="Pfam" id="PF25298">
    <property type="entry name" value="Baculo_FP_2nd"/>
    <property type="match status" value="1"/>
</dbReference>
<evidence type="ECO:0000256" key="1">
    <source>
        <dbReference type="SAM" id="MobiDB-lite"/>
    </source>
</evidence>
<comment type="caution">
    <text evidence="3">The sequence shown here is derived from an EMBL/GenBank/DDBJ whole genome shotgun (WGS) entry which is preliminary data.</text>
</comment>
<accession>A0ABN8LR05</accession>
<name>A0ABN8LR05_9CNID</name>
<evidence type="ECO:0000313" key="4">
    <source>
        <dbReference type="Proteomes" id="UP001159427"/>
    </source>
</evidence>
<protein>
    <recommendedName>
        <fullName evidence="2">FP protein C-terminal domain-containing protein</fullName>
    </recommendedName>
</protein>
<reference evidence="3 4" key="1">
    <citation type="submission" date="2022-05" db="EMBL/GenBank/DDBJ databases">
        <authorList>
            <consortium name="Genoscope - CEA"/>
            <person name="William W."/>
        </authorList>
    </citation>
    <scope>NUCLEOTIDE SEQUENCE [LARGE SCALE GENOMIC DNA]</scope>
</reference>
<dbReference type="Gene3D" id="3.60.10.10">
    <property type="entry name" value="Endonuclease/exonuclease/phosphatase"/>
    <property type="match status" value="1"/>
</dbReference>
<dbReference type="InterPro" id="IPR057251">
    <property type="entry name" value="FP_C"/>
</dbReference>
<feature type="compositionally biased region" description="Low complexity" evidence="1">
    <location>
        <begin position="184"/>
        <end position="193"/>
    </location>
</feature>
<feature type="region of interest" description="Disordered" evidence="1">
    <location>
        <begin position="175"/>
        <end position="195"/>
    </location>
</feature>
<feature type="non-terminal residue" evidence="3">
    <location>
        <position position="1"/>
    </location>
</feature>